<sequence>MTFDDNGRPEFPETTPENCHRFQDDIRIVTLDKQRSEVHVITTASTNSATTQEFDAQHFQELNLELFKQMTAQEQSKELQGKKELQTDGWIAIPGQRMEEEEEAIDFIQTHMNKPPKVDTREEDTCLIPEGLGHEELSWVSCIFHDCGLHLGEKLHHQWFPMRNGQHSITRLYLEHETQRVVTTPRETYAILRPDLAYPRECLQDQEWSQCLKDECLVHATRKAKAWREIKQAYQGKQTRFLLPSGGNDQANKKARRAIPAPRG</sequence>
<evidence type="ECO:0000313" key="2">
    <source>
        <dbReference type="EMBL" id="CAJ2507912.1"/>
    </source>
</evidence>
<accession>A0AAI8VNL6</accession>
<organism evidence="2 3">
    <name type="scientific">Anthostomella pinea</name>
    <dbReference type="NCBI Taxonomy" id="933095"/>
    <lineage>
        <taxon>Eukaryota</taxon>
        <taxon>Fungi</taxon>
        <taxon>Dikarya</taxon>
        <taxon>Ascomycota</taxon>
        <taxon>Pezizomycotina</taxon>
        <taxon>Sordariomycetes</taxon>
        <taxon>Xylariomycetidae</taxon>
        <taxon>Xylariales</taxon>
        <taxon>Xylariaceae</taxon>
        <taxon>Anthostomella</taxon>
    </lineage>
</organism>
<gene>
    <name evidence="2" type="ORF">KHLLAP_LOCUS8380</name>
</gene>
<keyword evidence="3" id="KW-1185">Reference proteome</keyword>
<name>A0AAI8VNL6_9PEZI</name>
<dbReference type="Proteomes" id="UP001295740">
    <property type="component" value="Unassembled WGS sequence"/>
</dbReference>
<reference evidence="2" key="1">
    <citation type="submission" date="2023-10" db="EMBL/GenBank/DDBJ databases">
        <authorList>
            <person name="Hackl T."/>
        </authorList>
    </citation>
    <scope>NUCLEOTIDE SEQUENCE</scope>
</reference>
<proteinExistence type="predicted"/>
<dbReference type="EMBL" id="CAUWAG010000010">
    <property type="protein sequence ID" value="CAJ2507912.1"/>
    <property type="molecule type" value="Genomic_DNA"/>
</dbReference>
<feature type="region of interest" description="Disordered" evidence="1">
    <location>
        <begin position="243"/>
        <end position="264"/>
    </location>
</feature>
<dbReference type="AlphaFoldDB" id="A0AAI8VNL6"/>
<evidence type="ECO:0000313" key="3">
    <source>
        <dbReference type="Proteomes" id="UP001295740"/>
    </source>
</evidence>
<protein>
    <submittedName>
        <fullName evidence="2">Uu.00g090980.m01.CDS01</fullName>
    </submittedName>
</protein>
<evidence type="ECO:0000256" key="1">
    <source>
        <dbReference type="SAM" id="MobiDB-lite"/>
    </source>
</evidence>
<comment type="caution">
    <text evidence="2">The sequence shown here is derived from an EMBL/GenBank/DDBJ whole genome shotgun (WGS) entry which is preliminary data.</text>
</comment>